<dbReference type="GO" id="GO:0071277">
    <property type="term" value="P:cellular response to calcium ion"/>
    <property type="evidence" value="ECO:0007669"/>
    <property type="project" value="TreeGrafter"/>
</dbReference>
<evidence type="ECO:0000313" key="3">
    <source>
        <dbReference type="Proteomes" id="UP000076420"/>
    </source>
</evidence>
<dbReference type="GO" id="GO:0005886">
    <property type="term" value="C:plasma membrane"/>
    <property type="evidence" value="ECO:0007669"/>
    <property type="project" value="TreeGrafter"/>
</dbReference>
<dbReference type="Proteomes" id="UP000076420">
    <property type="component" value="Unassembled WGS sequence"/>
</dbReference>
<dbReference type="PANTHER" id="PTHR10857">
    <property type="entry name" value="COPINE"/>
    <property type="match status" value="1"/>
</dbReference>
<proteinExistence type="predicted"/>
<dbReference type="AlphaFoldDB" id="A0A2C9LMU4"/>
<accession>A0A2C9LMU4</accession>
<sequence>MDALVQASGLPMSIIIVGVGQSDFTQMEVLDGDHTEIKSRDGRLALRDIVQFVPFRDFQNRHPSELASHLLAEIPKQVTDYYKLRRMPPSRTNYPFPVYPA</sequence>
<dbReference type="PANTHER" id="PTHR10857:SF102">
    <property type="entry name" value="C2 DOMAIN-CONTAINING PROTEIN"/>
    <property type="match status" value="1"/>
</dbReference>
<dbReference type="VEuPathDB" id="VectorBase:BGLB032787"/>
<gene>
    <name evidence="2" type="primary">106079415</name>
</gene>
<evidence type="ECO:0000259" key="1">
    <source>
        <dbReference type="Pfam" id="PF07002"/>
    </source>
</evidence>
<dbReference type="Pfam" id="PF07002">
    <property type="entry name" value="Copine"/>
    <property type="match status" value="1"/>
</dbReference>
<name>A0A2C9LMU4_BIOGL</name>
<dbReference type="GO" id="GO:0005544">
    <property type="term" value="F:calcium-dependent phospholipid binding"/>
    <property type="evidence" value="ECO:0007669"/>
    <property type="project" value="InterPro"/>
</dbReference>
<dbReference type="KEGG" id="bgt:106079415"/>
<dbReference type="STRING" id="6526.A0A2C9LMU4"/>
<dbReference type="VEuPathDB" id="VectorBase:BGLAX_042108"/>
<dbReference type="OrthoDB" id="5855668at2759"/>
<protein>
    <recommendedName>
        <fullName evidence="1">Copine C-terminal domain-containing protein</fullName>
    </recommendedName>
</protein>
<dbReference type="InterPro" id="IPR045052">
    <property type="entry name" value="Copine"/>
</dbReference>
<organism evidence="2 3">
    <name type="scientific">Biomphalaria glabrata</name>
    <name type="common">Bloodfluke planorb</name>
    <name type="synonym">Freshwater snail</name>
    <dbReference type="NCBI Taxonomy" id="6526"/>
    <lineage>
        <taxon>Eukaryota</taxon>
        <taxon>Metazoa</taxon>
        <taxon>Spiralia</taxon>
        <taxon>Lophotrochozoa</taxon>
        <taxon>Mollusca</taxon>
        <taxon>Gastropoda</taxon>
        <taxon>Heterobranchia</taxon>
        <taxon>Euthyneura</taxon>
        <taxon>Panpulmonata</taxon>
        <taxon>Hygrophila</taxon>
        <taxon>Lymnaeoidea</taxon>
        <taxon>Planorbidae</taxon>
        <taxon>Biomphalaria</taxon>
    </lineage>
</organism>
<evidence type="ECO:0000313" key="2">
    <source>
        <dbReference type="EnsemblMetazoa" id="BGLB032787-PA"/>
    </source>
</evidence>
<reference evidence="2" key="1">
    <citation type="submission" date="2020-05" db="UniProtKB">
        <authorList>
            <consortium name="EnsemblMetazoa"/>
        </authorList>
    </citation>
    <scope>IDENTIFICATION</scope>
    <source>
        <strain evidence="2">BB02</strain>
    </source>
</reference>
<dbReference type="EnsemblMetazoa" id="BGLB032787-RA">
    <property type="protein sequence ID" value="BGLB032787-PA"/>
    <property type="gene ID" value="BGLB032787"/>
</dbReference>
<dbReference type="InterPro" id="IPR010734">
    <property type="entry name" value="Copine_C"/>
</dbReference>
<feature type="domain" description="Copine C-terminal" evidence="1">
    <location>
        <begin position="1"/>
        <end position="89"/>
    </location>
</feature>